<reference evidence="1 2" key="1">
    <citation type="journal article" date="2014" name="Int. J. Syst. Evol. Microbiol.">
        <title>Complete genome sequence of Corynebacterium casei LMG S-19264T (=DSM 44701T), isolated from a smear-ripened cheese.</title>
        <authorList>
            <consortium name="US DOE Joint Genome Institute (JGI-PGF)"/>
            <person name="Walter F."/>
            <person name="Albersmeier A."/>
            <person name="Kalinowski J."/>
            <person name="Ruckert C."/>
        </authorList>
    </citation>
    <scope>NUCLEOTIDE SEQUENCE [LARGE SCALE GENOMIC DNA]</scope>
    <source>
        <strain evidence="1 2">CGMCC 1.7286</strain>
    </source>
</reference>
<dbReference type="AlphaFoldDB" id="A0A917ZJT8"/>
<name>A0A917ZJT8_9GAMM</name>
<accession>A0A917ZJT8</accession>
<keyword evidence="2" id="KW-1185">Reference proteome</keyword>
<dbReference type="Proteomes" id="UP000599578">
    <property type="component" value="Unassembled WGS sequence"/>
</dbReference>
<comment type="caution">
    <text evidence="1">The sequence shown here is derived from an EMBL/GenBank/DDBJ whole genome shotgun (WGS) entry which is preliminary data.</text>
</comment>
<sequence length="203" mass="22179">MQILFETPLSGETYVAAQGWRMASLPSCPLHPQGGCSFSRHGTYPRVTPAGTRIPRWYCPEGHRTFSLLPDFLASRLPGTLAALERVVLYVELAGSVEAAADTLRPDDVSLPSAVRWVRRRIHLVRDVLAGVLQTAPAVFRDCQPSITSFGERLHGPGVLAALRTTFAVYLPSLPAPLGFAPRGADFRRTQHNSGADPPTFRH</sequence>
<evidence type="ECO:0000313" key="1">
    <source>
        <dbReference type="EMBL" id="GGO83827.1"/>
    </source>
</evidence>
<gene>
    <name evidence="1" type="ORF">GCM10011348_28620</name>
</gene>
<organism evidence="1 2">
    <name type="scientific">Marinobacterium nitratireducens</name>
    <dbReference type="NCBI Taxonomy" id="518897"/>
    <lineage>
        <taxon>Bacteria</taxon>
        <taxon>Pseudomonadati</taxon>
        <taxon>Pseudomonadota</taxon>
        <taxon>Gammaproteobacteria</taxon>
        <taxon>Oceanospirillales</taxon>
        <taxon>Oceanospirillaceae</taxon>
        <taxon>Marinobacterium</taxon>
    </lineage>
</organism>
<dbReference type="RefSeq" id="WP_188861302.1">
    <property type="nucleotide sequence ID" value="NZ_BMLT01000007.1"/>
</dbReference>
<protein>
    <submittedName>
        <fullName evidence="1">Uncharacterized protein</fullName>
    </submittedName>
</protein>
<evidence type="ECO:0000313" key="2">
    <source>
        <dbReference type="Proteomes" id="UP000599578"/>
    </source>
</evidence>
<dbReference type="EMBL" id="BMLT01000007">
    <property type="protein sequence ID" value="GGO83827.1"/>
    <property type="molecule type" value="Genomic_DNA"/>
</dbReference>
<proteinExistence type="predicted"/>